<accession>A0A6H1PWB7</accession>
<geneLocation type="plasmid" evidence="1">
    <name>pRF148-2_101k_tetX</name>
</geneLocation>
<gene>
    <name evidence="1" type="ORF">pRF148-2_101k_tetX_00111</name>
</gene>
<evidence type="ECO:0000313" key="1">
    <source>
        <dbReference type="EMBL" id="QIZ18463.1"/>
    </source>
</evidence>
<sequence length="116" mass="12426">MITIGSSMQAMTFMAPPQPLQVSMSILKTRLSRCAHVIDARRCAGVAGSSATLTLLPLPRFAGVTNARCRLLGANTPWKRVRLTLGFGTRAASLAMKSNGSKMTCVVPSRYGVLSW</sequence>
<reference evidence="1" key="1">
    <citation type="submission" date="2020-03" db="EMBL/GenBank/DDBJ databases">
        <title>Deciphering the structural diversity and classification of mobile tigecycline resistance gene tet(X)-bearing plasmidome among bacteria.</title>
        <authorList>
            <person name="Li R."/>
            <person name="Lu X."/>
            <person name="Peng K."/>
            <person name="Liu Z."/>
            <person name="Li Y."/>
            <person name="Liu Y."/>
            <person name="Xiao X."/>
            <person name="Wang Z."/>
        </authorList>
    </citation>
    <scope>NUCLEOTIDE SEQUENCE</scope>
    <source>
        <strain evidence="1">RF148-2</strain>
        <plasmid evidence="1">pRF148-2_101k_tetX</plasmid>
    </source>
</reference>
<protein>
    <submittedName>
        <fullName evidence="1">Uncharacterized protein</fullName>
    </submittedName>
</protein>
<name>A0A6H1PWB7_ECOLX</name>
<dbReference type="AlphaFoldDB" id="A0A6H1PWB7"/>
<organism evidence="1">
    <name type="scientific">Escherichia coli</name>
    <dbReference type="NCBI Taxonomy" id="562"/>
    <lineage>
        <taxon>Bacteria</taxon>
        <taxon>Pseudomonadati</taxon>
        <taxon>Pseudomonadota</taxon>
        <taxon>Gammaproteobacteria</taxon>
        <taxon>Enterobacterales</taxon>
        <taxon>Enterobacteriaceae</taxon>
        <taxon>Escherichia</taxon>
    </lineage>
</organism>
<proteinExistence type="predicted"/>
<keyword evidence="1" id="KW-0614">Plasmid</keyword>
<dbReference type="EMBL" id="MT219817">
    <property type="protein sequence ID" value="QIZ18463.1"/>
    <property type="molecule type" value="Genomic_DNA"/>
</dbReference>